<evidence type="ECO:0000313" key="3">
    <source>
        <dbReference type="Proteomes" id="UP001159371"/>
    </source>
</evidence>
<keyword evidence="2" id="KW-0328">Glycosyltransferase</keyword>
<evidence type="ECO:0000259" key="1">
    <source>
        <dbReference type="Pfam" id="PF00535"/>
    </source>
</evidence>
<keyword evidence="3" id="KW-1185">Reference proteome</keyword>
<evidence type="ECO:0000313" key="2">
    <source>
        <dbReference type="EMBL" id="MDH6058056.1"/>
    </source>
</evidence>
<comment type="caution">
    <text evidence="2">The sequence shown here is derived from an EMBL/GenBank/DDBJ whole genome shotgun (WGS) entry which is preliminary data.</text>
</comment>
<proteinExistence type="predicted"/>
<sequence>MNNPLVSVVIPAYNAQPFVAETIDSVLAQTYQNFEIIVIDDGSSDSTLEILNQYSKSYSKVKVLTHQDNQNLGVSKSRQLGVQYAQGSYIAFLDSDDIFLPEKLQIQVDTFSRFEDIILCHTGVKVSSTVKKCPNFSSHFSISSEVHSYYHQEKSYFLKTNHICNSTTFVKTSVLKEVSFSSYQIFQYEDWLLWILLSTKGKFLFLPQQLIKYRYHPASATSSIVSQPIKNLYSKIELLLSLITKLDEKKMRSLIISELRDVLIELTKVYAESSKSGDKFELIYEFILDLFNNNAESPDFSQNVILKVAPKILELESQISAMQSQISAMQNSKVWRLRNKLISLRKKLFESSQ</sequence>
<dbReference type="GO" id="GO:0016757">
    <property type="term" value="F:glycosyltransferase activity"/>
    <property type="evidence" value="ECO:0007669"/>
    <property type="project" value="UniProtKB-KW"/>
</dbReference>
<reference evidence="2 3" key="1">
    <citation type="journal article" date="2023" name="J. Phycol.">
        <title>Chrysosporum ovalisporum is synonymous with the true-branching cyanobacterium Umezakia natans (Nostocales/Aphanizomenonaceae).</title>
        <authorList>
            <person name="McGregor G.B."/>
            <person name="Sendall B.C."/>
            <person name="Niiyama Y."/>
            <person name="Tuji A."/>
            <person name="Willis A."/>
        </authorList>
    </citation>
    <scope>NUCLEOTIDE SEQUENCE [LARGE SCALE GENOMIC DNA]</scope>
    <source>
        <strain evidence="2 3">FSS-43</strain>
    </source>
</reference>
<accession>A0ABT6K7B3</accession>
<name>A0ABT6K7B3_9CYAN</name>
<dbReference type="Gene3D" id="3.90.550.10">
    <property type="entry name" value="Spore Coat Polysaccharide Biosynthesis Protein SpsA, Chain A"/>
    <property type="match status" value="1"/>
</dbReference>
<dbReference type="Proteomes" id="UP001159371">
    <property type="component" value="Unassembled WGS sequence"/>
</dbReference>
<dbReference type="SUPFAM" id="SSF53448">
    <property type="entry name" value="Nucleotide-diphospho-sugar transferases"/>
    <property type="match status" value="1"/>
</dbReference>
<feature type="domain" description="Glycosyltransferase 2-like" evidence="1">
    <location>
        <begin position="7"/>
        <end position="177"/>
    </location>
</feature>
<dbReference type="EMBL" id="JANQDO010000090">
    <property type="protein sequence ID" value="MDH6058056.1"/>
    <property type="molecule type" value="Genomic_DNA"/>
</dbReference>
<dbReference type="InterPro" id="IPR029044">
    <property type="entry name" value="Nucleotide-diphossugar_trans"/>
</dbReference>
<dbReference type="EC" id="2.4.-.-" evidence="2"/>
<dbReference type="PANTHER" id="PTHR22916:SF3">
    <property type="entry name" value="UDP-GLCNAC:BETAGAL BETA-1,3-N-ACETYLGLUCOSAMINYLTRANSFERASE-LIKE PROTEIN 1"/>
    <property type="match status" value="1"/>
</dbReference>
<keyword evidence="2" id="KW-0808">Transferase</keyword>
<organism evidence="2 3">
    <name type="scientific">Umezakia ovalisporum FSS-43</name>
    <dbReference type="NCBI Taxonomy" id="2740520"/>
    <lineage>
        <taxon>Bacteria</taxon>
        <taxon>Bacillati</taxon>
        <taxon>Cyanobacteriota</taxon>
        <taxon>Cyanophyceae</taxon>
        <taxon>Nostocales</taxon>
        <taxon>Nodulariaceae</taxon>
        <taxon>Umezakia</taxon>
    </lineage>
</organism>
<dbReference type="InterPro" id="IPR001173">
    <property type="entry name" value="Glyco_trans_2-like"/>
</dbReference>
<protein>
    <submittedName>
        <fullName evidence="2">Glycosyltransferase</fullName>
        <ecNumber evidence="2">2.4.-.-</ecNumber>
    </submittedName>
</protein>
<dbReference type="Pfam" id="PF00535">
    <property type="entry name" value="Glycos_transf_2"/>
    <property type="match status" value="1"/>
</dbReference>
<dbReference type="PANTHER" id="PTHR22916">
    <property type="entry name" value="GLYCOSYLTRANSFERASE"/>
    <property type="match status" value="1"/>
</dbReference>
<gene>
    <name evidence="2" type="ORF">NWP19_15055</name>
</gene>